<keyword evidence="5 10" id="KW-0255">Endonuclease</keyword>
<dbReference type="GO" id="GO:0005634">
    <property type="term" value="C:nucleus"/>
    <property type="evidence" value="ECO:0007669"/>
    <property type="project" value="TreeGrafter"/>
</dbReference>
<evidence type="ECO:0000256" key="9">
    <source>
        <dbReference type="PIRSR" id="PIRSR640255-2"/>
    </source>
</evidence>
<evidence type="ECO:0000256" key="8">
    <source>
        <dbReference type="PIRSR" id="PIRSR640255-1"/>
    </source>
</evidence>
<evidence type="ECO:0000259" key="12">
    <source>
        <dbReference type="SMART" id="SM00477"/>
    </source>
</evidence>
<dbReference type="EC" id="3.1.30.-" evidence="10"/>
<dbReference type="GO" id="GO:0000014">
    <property type="term" value="F:single-stranded DNA endodeoxyribonuclease activity"/>
    <property type="evidence" value="ECO:0007669"/>
    <property type="project" value="TreeGrafter"/>
</dbReference>
<protein>
    <recommendedName>
        <fullName evidence="10">Endonuclease</fullName>
        <ecNumber evidence="10">3.1.30.-</ecNumber>
    </recommendedName>
</protein>
<dbReference type="InterPro" id="IPR040255">
    <property type="entry name" value="Non-specific_endonuclease"/>
</dbReference>
<dbReference type="Gene3D" id="3.40.570.10">
    <property type="entry name" value="Extracellular Endonuclease, subunit A"/>
    <property type="match status" value="1"/>
</dbReference>
<evidence type="ECO:0000256" key="1">
    <source>
        <dbReference type="ARBA" id="ARBA00001946"/>
    </source>
</evidence>
<dbReference type="InterPro" id="IPR020821">
    <property type="entry name" value="ENPP1-3/EXOG-like_nuc-like"/>
</dbReference>
<dbReference type="SMART" id="SM00477">
    <property type="entry name" value="NUC"/>
    <property type="match status" value="1"/>
</dbReference>
<evidence type="ECO:0000256" key="6">
    <source>
        <dbReference type="ARBA" id="ARBA00022801"/>
    </source>
</evidence>
<feature type="region of interest" description="Disordered" evidence="11">
    <location>
        <begin position="1"/>
        <end position="27"/>
    </location>
</feature>
<feature type="domain" description="ENPP1-3/EXOG-like endonuclease/phosphodiesterase" evidence="12">
    <location>
        <begin position="61"/>
        <end position="272"/>
    </location>
</feature>
<reference evidence="14" key="2">
    <citation type="submission" date="2025-09" db="UniProtKB">
        <authorList>
            <consortium name="Ensembl"/>
        </authorList>
    </citation>
    <scope>IDENTIFICATION</scope>
</reference>
<dbReference type="GO" id="GO:0003676">
    <property type="term" value="F:nucleic acid binding"/>
    <property type="evidence" value="ECO:0007669"/>
    <property type="project" value="InterPro"/>
</dbReference>
<comment type="similarity">
    <text evidence="2 10">Belongs to the DNA/RNA non-specific endonuclease family.</text>
</comment>
<dbReference type="InterPro" id="IPR044929">
    <property type="entry name" value="DNA/RNA_non-sp_Endonuclease_sf"/>
</dbReference>
<evidence type="ECO:0000259" key="13">
    <source>
        <dbReference type="SMART" id="SM00892"/>
    </source>
</evidence>
<evidence type="ECO:0000256" key="11">
    <source>
        <dbReference type="SAM" id="MobiDB-lite"/>
    </source>
</evidence>
<dbReference type="InterPro" id="IPR001604">
    <property type="entry name" value="Endo_G_ENPP1-like_dom"/>
</dbReference>
<dbReference type="GeneTree" id="ENSGT00940000160987"/>
<organism evidence="14 15">
    <name type="scientific">Cyprinus carpio carpio</name>
    <dbReference type="NCBI Taxonomy" id="630221"/>
    <lineage>
        <taxon>Eukaryota</taxon>
        <taxon>Metazoa</taxon>
        <taxon>Chordata</taxon>
        <taxon>Craniata</taxon>
        <taxon>Vertebrata</taxon>
        <taxon>Euteleostomi</taxon>
        <taxon>Actinopterygii</taxon>
        <taxon>Neopterygii</taxon>
        <taxon>Teleostei</taxon>
        <taxon>Ostariophysi</taxon>
        <taxon>Cypriniformes</taxon>
        <taxon>Cyprinidae</taxon>
        <taxon>Cyprininae</taxon>
        <taxon>Cyprinus</taxon>
    </lineage>
</organism>
<dbReference type="Proteomes" id="UP001108240">
    <property type="component" value="Unplaced"/>
</dbReference>
<dbReference type="GO" id="GO:0006309">
    <property type="term" value="P:apoptotic DNA fragmentation"/>
    <property type="evidence" value="ECO:0007669"/>
    <property type="project" value="TreeGrafter"/>
</dbReference>
<accession>A0A9J7XBE8</accession>
<keyword evidence="3 10" id="KW-0540">Nuclease</keyword>
<dbReference type="AlphaFoldDB" id="A0A9J7XBE8"/>
<dbReference type="Pfam" id="PF01223">
    <property type="entry name" value="Endonuclease_NS"/>
    <property type="match status" value="1"/>
</dbReference>
<proteinExistence type="inferred from homology"/>
<dbReference type="PROSITE" id="PS01070">
    <property type="entry name" value="NUCLEASE_NON_SPEC"/>
    <property type="match status" value="1"/>
</dbReference>
<keyword evidence="7" id="KW-0460">Magnesium</keyword>
<keyword evidence="6 10" id="KW-0378">Hydrolase</keyword>
<dbReference type="Ensembl" id="ENSCCRT00000173347.1">
    <property type="protein sequence ID" value="ENSCCRP00000104724.1"/>
    <property type="gene ID" value="ENSCCRG00000060263.1"/>
</dbReference>
<dbReference type="PANTHER" id="PTHR13966">
    <property type="entry name" value="ENDONUCLEASE RELATED"/>
    <property type="match status" value="1"/>
</dbReference>
<name>A0A9J7XBE8_CYPCA</name>
<feature type="region of interest" description="Disordered" evidence="11">
    <location>
        <begin position="89"/>
        <end position="121"/>
    </location>
</feature>
<evidence type="ECO:0000256" key="2">
    <source>
        <dbReference type="ARBA" id="ARBA00010052"/>
    </source>
</evidence>
<evidence type="ECO:0000313" key="14">
    <source>
        <dbReference type="Ensembl" id="ENSCCRP00000104724.1"/>
    </source>
</evidence>
<evidence type="ECO:0000256" key="5">
    <source>
        <dbReference type="ARBA" id="ARBA00022759"/>
    </source>
</evidence>
<dbReference type="GO" id="GO:0004521">
    <property type="term" value="F:RNA endonuclease activity"/>
    <property type="evidence" value="ECO:0007669"/>
    <property type="project" value="TreeGrafter"/>
</dbReference>
<dbReference type="GO" id="GO:0005743">
    <property type="term" value="C:mitochondrial inner membrane"/>
    <property type="evidence" value="ECO:0007669"/>
    <property type="project" value="TreeGrafter"/>
</dbReference>
<dbReference type="InterPro" id="IPR018524">
    <property type="entry name" value="DNA/RNA_endonuclease_AS"/>
</dbReference>
<evidence type="ECO:0000256" key="4">
    <source>
        <dbReference type="ARBA" id="ARBA00022723"/>
    </source>
</evidence>
<evidence type="ECO:0000256" key="10">
    <source>
        <dbReference type="RuleBase" id="RU366055"/>
    </source>
</evidence>
<dbReference type="GO" id="GO:0046872">
    <property type="term" value="F:metal ion binding"/>
    <property type="evidence" value="ECO:0007669"/>
    <property type="project" value="UniProtKB-KW"/>
</dbReference>
<feature type="compositionally biased region" description="Polar residues" evidence="11">
    <location>
        <begin position="111"/>
        <end position="121"/>
    </location>
</feature>
<dbReference type="PANTHER" id="PTHR13966:SF5">
    <property type="entry name" value="ENDONUCLEASE G, MITOCHONDRIAL"/>
    <property type="match status" value="1"/>
</dbReference>
<evidence type="ECO:0000256" key="7">
    <source>
        <dbReference type="ARBA" id="ARBA00022842"/>
    </source>
</evidence>
<evidence type="ECO:0000256" key="3">
    <source>
        <dbReference type="ARBA" id="ARBA00022722"/>
    </source>
</evidence>
<feature type="active site" description="Proton acceptor" evidence="8">
    <location>
        <position position="128"/>
    </location>
</feature>
<dbReference type="InterPro" id="IPR044925">
    <property type="entry name" value="His-Me_finger_sf"/>
</dbReference>
<keyword evidence="15" id="KW-1185">Reference proteome</keyword>
<sequence>MLKVGHIRRYGESAASESEETSIKHKADDTTYIRIPLTKLLNGPPEEITKKKTDNNVIKNKQCYVMSYNNEKKNAEWVYEIMNRSTLPSHYKTPQFQDSGSDSDSDDPSYQAPNSSNAFSNTDYDRGHLAAVANHMWCQEAYKDTYWMSNITPQNENLNKGTWKSLENQCRDIVKDDNVRNVHVYTGPLYMRKELKKDNVDVLNISEMKYVGRKAVPTHYFKVVIVEHNNGTVEEPECILIANEAKQHWEQMDIKSIERISGLKFTEDSPELAECRRASSLKSEHSLILKITTLWLLLAQGSSNQSRNVT</sequence>
<feature type="domain" description="DNA/RNA non-specific endonuclease/pyrophosphatase/phosphodiesterase" evidence="13">
    <location>
        <begin position="60"/>
        <end position="272"/>
    </location>
</feature>
<evidence type="ECO:0000313" key="15">
    <source>
        <dbReference type="Proteomes" id="UP001108240"/>
    </source>
</evidence>
<dbReference type="SUPFAM" id="SSF54060">
    <property type="entry name" value="His-Me finger endonucleases"/>
    <property type="match status" value="1"/>
</dbReference>
<comment type="cofactor">
    <cofactor evidence="1 10">
        <name>Mg(2+)</name>
        <dbReference type="ChEBI" id="CHEBI:18420"/>
    </cofactor>
</comment>
<reference evidence="14" key="1">
    <citation type="submission" date="2025-08" db="UniProtKB">
        <authorList>
            <consortium name="Ensembl"/>
        </authorList>
    </citation>
    <scope>IDENTIFICATION</scope>
</reference>
<keyword evidence="4 9" id="KW-0479">Metal-binding</keyword>
<dbReference type="SMART" id="SM00892">
    <property type="entry name" value="Endonuclease_NS"/>
    <property type="match status" value="1"/>
</dbReference>
<feature type="binding site" evidence="9">
    <location>
        <position position="159"/>
    </location>
    <ligand>
        <name>Mg(2+)</name>
        <dbReference type="ChEBI" id="CHEBI:18420"/>
        <note>catalytic</note>
    </ligand>
</feature>